<dbReference type="GO" id="GO:0004129">
    <property type="term" value="F:cytochrome-c oxidase activity"/>
    <property type="evidence" value="ECO:0007669"/>
    <property type="project" value="UniProtKB-EC"/>
</dbReference>
<keyword evidence="12 17" id="KW-0408">Iron</keyword>
<feature type="transmembrane region" description="Helical" evidence="17">
    <location>
        <begin position="90"/>
        <end position="113"/>
    </location>
</feature>
<dbReference type="CDD" id="cd01662">
    <property type="entry name" value="Ubiquinol_Oxidase_I"/>
    <property type="match status" value="1"/>
</dbReference>
<feature type="transmembrane region" description="Helical" evidence="17">
    <location>
        <begin position="411"/>
        <end position="431"/>
    </location>
</feature>
<dbReference type="Pfam" id="PF00115">
    <property type="entry name" value="COX1"/>
    <property type="match status" value="1"/>
</dbReference>
<feature type="transmembrane region" description="Helical" evidence="17">
    <location>
        <begin position="218"/>
        <end position="246"/>
    </location>
</feature>
<evidence type="ECO:0000256" key="6">
    <source>
        <dbReference type="ARBA" id="ARBA00022660"/>
    </source>
</evidence>
<dbReference type="EC" id="7.1.1.9" evidence="17"/>
<evidence type="ECO:0000256" key="3">
    <source>
        <dbReference type="ARBA" id="ARBA00022448"/>
    </source>
</evidence>
<keyword evidence="3 16" id="KW-0813">Transport</keyword>
<comment type="function">
    <text evidence="17">Cytochrome c oxidase is the component of the respiratory chain that catalyzes the reduction of oxygen to water. Subunits 1-3 form the functional core of the enzyme complex. CO I is the catalytic subunit of the enzyme. Electrons originating in cytochrome c are transferred via the copper A center of subunit 2 and heme A of subunit 1 to the bimetallic center formed by heme A3 and copper B.</text>
</comment>
<dbReference type="InterPro" id="IPR014241">
    <property type="entry name" value="Cyt_c_oxidase_su1_bac"/>
</dbReference>
<comment type="caution">
    <text evidence="19">The sequence shown here is derived from an EMBL/GenBank/DDBJ whole genome shotgun (WGS) entry which is preliminary data.</text>
</comment>
<dbReference type="GO" id="GO:0022904">
    <property type="term" value="P:respiratory electron transport chain"/>
    <property type="evidence" value="ECO:0007669"/>
    <property type="project" value="TreeGrafter"/>
</dbReference>
<dbReference type="AlphaFoldDB" id="A0A4R1L7N4"/>
<keyword evidence="8 17" id="KW-0479">Metal-binding</keyword>
<accession>A0A4R1L7N4</accession>
<evidence type="ECO:0000256" key="8">
    <source>
        <dbReference type="ARBA" id="ARBA00022723"/>
    </source>
</evidence>
<keyword evidence="20" id="KW-1185">Reference proteome</keyword>
<sequence>MADSALPAPGTIGGAIDVTPHHKAPGTFLETLHSWVVTVDHKKLGIMYVLYALVFLLVGGVEALCIRIQLGRPENHFLSPEVYNRFFTMHGTTMVFLMGMPMLVGFMNYLVPLMIGARDMAFPRLNAFSFWMTAFGGLMLYYSFIGGSGLYAAGNAPDVGWFAYAPLTARAFSPGHSTDYWTVSLLVSGVGTIGAAVNVIATVFCMRCKGMTMMRLPLFAWLSVVTSALILMAIPPLTAAQVMLMIDRYLGGHFFDTLAGGSALMWMHFFWIFGHPEVYILVMPAFAVANEVIPVFSRKPIFGYPAMVAASVGIAFVSLGVWAHHMFTVGMTSVGNAFFALSTMIVGIPTGIKIFNWLATMWGGKIRFATPMLYMTAFLFQFLMAGLTGIMLSVAPWNWQLHNSYFVVAHFHYVLVGAILFALMGGICYWYPKVTGRMLDEKLGKWGFWLLVIGFHMTFDFMHIPGLLGMPRQIYTYEAGRGWDTWNLIVSIGAFVQAAAVLLFAYNLLVSYFRGEVAGNDPWDAWTLEWATSSPPPEYNFVADPVVTSRRPLWDMKHPEDPDWKYE</sequence>
<dbReference type="RefSeq" id="WP_131994982.1">
    <property type="nucleotide sequence ID" value="NZ_SMGK01000002.1"/>
</dbReference>
<evidence type="ECO:0000256" key="12">
    <source>
        <dbReference type="ARBA" id="ARBA00023004"/>
    </source>
</evidence>
<dbReference type="OrthoDB" id="9759913at2"/>
<evidence type="ECO:0000256" key="2">
    <source>
        <dbReference type="ARBA" id="ARBA00004673"/>
    </source>
</evidence>
<dbReference type="InterPro" id="IPR000883">
    <property type="entry name" value="Cyt_C_Oxase_1"/>
</dbReference>
<gene>
    <name evidence="19" type="ORF">C7378_1854</name>
</gene>
<dbReference type="PANTHER" id="PTHR10422:SF18">
    <property type="entry name" value="CYTOCHROME C OXIDASE SUBUNIT 1"/>
    <property type="match status" value="1"/>
</dbReference>
<dbReference type="GO" id="GO:0020037">
    <property type="term" value="F:heme binding"/>
    <property type="evidence" value="ECO:0007669"/>
    <property type="project" value="InterPro"/>
</dbReference>
<dbReference type="GO" id="GO:0005886">
    <property type="term" value="C:plasma membrane"/>
    <property type="evidence" value="ECO:0007669"/>
    <property type="project" value="UniProtKB-SubCell"/>
</dbReference>
<keyword evidence="7 16" id="KW-0812">Transmembrane</keyword>
<dbReference type="EMBL" id="SMGK01000002">
    <property type="protein sequence ID" value="TCK74232.1"/>
    <property type="molecule type" value="Genomic_DNA"/>
</dbReference>
<feature type="transmembrane region" description="Helical" evidence="17">
    <location>
        <begin position="48"/>
        <end position="70"/>
    </location>
</feature>
<keyword evidence="10 16" id="KW-0249">Electron transport</keyword>
<keyword evidence="14 17" id="KW-0472">Membrane</keyword>
<dbReference type="InterPro" id="IPR023616">
    <property type="entry name" value="Cyt_c_oxase-like_su1_dom"/>
</dbReference>
<protein>
    <recommendedName>
        <fullName evidence="17">Cytochrome c oxidase subunit 1</fullName>
        <ecNumber evidence="17">7.1.1.9</ecNumber>
    </recommendedName>
</protein>
<comment type="catalytic activity">
    <reaction evidence="15 17">
        <text>4 Fe(II)-[cytochrome c] + O2 + 8 H(+)(in) = 4 Fe(III)-[cytochrome c] + 2 H2O + 4 H(+)(out)</text>
        <dbReference type="Rhea" id="RHEA:11436"/>
        <dbReference type="Rhea" id="RHEA-COMP:10350"/>
        <dbReference type="Rhea" id="RHEA-COMP:14399"/>
        <dbReference type="ChEBI" id="CHEBI:15377"/>
        <dbReference type="ChEBI" id="CHEBI:15378"/>
        <dbReference type="ChEBI" id="CHEBI:15379"/>
        <dbReference type="ChEBI" id="CHEBI:29033"/>
        <dbReference type="ChEBI" id="CHEBI:29034"/>
        <dbReference type="EC" id="7.1.1.9"/>
    </reaction>
</comment>
<feature type="domain" description="Cytochrome oxidase subunit I profile" evidence="18">
    <location>
        <begin position="35"/>
        <end position="548"/>
    </location>
</feature>
<keyword evidence="13 17" id="KW-0186">Copper</keyword>
<evidence type="ECO:0000256" key="5">
    <source>
        <dbReference type="ARBA" id="ARBA00022617"/>
    </source>
</evidence>
<dbReference type="InterPro" id="IPR036927">
    <property type="entry name" value="Cyt_c_oxase-like_su1_sf"/>
</dbReference>
<feature type="transmembrane region" description="Helical" evidence="17">
    <location>
        <begin position="180"/>
        <end position="206"/>
    </location>
</feature>
<evidence type="ECO:0000256" key="14">
    <source>
        <dbReference type="ARBA" id="ARBA00023136"/>
    </source>
</evidence>
<dbReference type="NCBIfam" id="TIGR02891">
    <property type="entry name" value="CtaD_CoxA"/>
    <property type="match status" value="1"/>
</dbReference>
<comment type="pathway">
    <text evidence="2 17">Energy metabolism; oxidative phosphorylation.</text>
</comment>
<feature type="transmembrane region" description="Helical" evidence="17">
    <location>
        <begin position="337"/>
        <end position="360"/>
    </location>
</feature>
<evidence type="ECO:0000256" key="15">
    <source>
        <dbReference type="ARBA" id="ARBA00047816"/>
    </source>
</evidence>
<dbReference type="UniPathway" id="UPA00705"/>
<evidence type="ECO:0000256" key="1">
    <source>
        <dbReference type="ARBA" id="ARBA00004651"/>
    </source>
</evidence>
<organism evidence="19 20">
    <name type="scientific">Acidipila rosea</name>
    <dbReference type="NCBI Taxonomy" id="768535"/>
    <lineage>
        <taxon>Bacteria</taxon>
        <taxon>Pseudomonadati</taxon>
        <taxon>Acidobacteriota</taxon>
        <taxon>Terriglobia</taxon>
        <taxon>Terriglobales</taxon>
        <taxon>Acidobacteriaceae</taxon>
        <taxon>Acidipila</taxon>
    </lineage>
</organism>
<keyword evidence="9" id="KW-1278">Translocase</keyword>
<feature type="transmembrane region" description="Helical" evidence="17">
    <location>
        <begin position="372"/>
        <end position="399"/>
    </location>
</feature>
<evidence type="ECO:0000256" key="4">
    <source>
        <dbReference type="ARBA" id="ARBA00022475"/>
    </source>
</evidence>
<dbReference type="PRINTS" id="PR01165">
    <property type="entry name" value="CYCOXIDASEI"/>
</dbReference>
<evidence type="ECO:0000256" key="7">
    <source>
        <dbReference type="ARBA" id="ARBA00022692"/>
    </source>
</evidence>
<dbReference type="PROSITE" id="PS00077">
    <property type="entry name" value="COX1_CUB"/>
    <property type="match status" value="1"/>
</dbReference>
<keyword evidence="5 16" id="KW-0349">Heme</keyword>
<dbReference type="GO" id="GO:0006119">
    <property type="term" value="P:oxidative phosphorylation"/>
    <property type="evidence" value="ECO:0007669"/>
    <property type="project" value="UniProtKB-UniPathway"/>
</dbReference>
<dbReference type="Proteomes" id="UP000295210">
    <property type="component" value="Unassembled WGS sequence"/>
</dbReference>
<dbReference type="PANTHER" id="PTHR10422">
    <property type="entry name" value="CYTOCHROME C OXIDASE SUBUNIT 1"/>
    <property type="match status" value="1"/>
</dbReference>
<dbReference type="InterPro" id="IPR023615">
    <property type="entry name" value="Cyt_c_Oxase_su1_BS"/>
</dbReference>
<feature type="transmembrane region" description="Helical" evidence="17">
    <location>
        <begin position="301"/>
        <end position="325"/>
    </location>
</feature>
<evidence type="ECO:0000256" key="9">
    <source>
        <dbReference type="ARBA" id="ARBA00022967"/>
    </source>
</evidence>
<name>A0A4R1L7N4_9BACT</name>
<feature type="transmembrane region" description="Helical" evidence="17">
    <location>
        <begin position="266"/>
        <end position="289"/>
    </location>
</feature>
<evidence type="ECO:0000256" key="11">
    <source>
        <dbReference type="ARBA" id="ARBA00022989"/>
    </source>
</evidence>
<evidence type="ECO:0000256" key="17">
    <source>
        <dbReference type="RuleBase" id="RU363061"/>
    </source>
</evidence>
<evidence type="ECO:0000259" key="18">
    <source>
        <dbReference type="PROSITE" id="PS50855"/>
    </source>
</evidence>
<keyword evidence="11 17" id="KW-1133">Transmembrane helix</keyword>
<keyword evidence="4 17" id="KW-1003">Cell membrane</keyword>
<evidence type="ECO:0000256" key="13">
    <source>
        <dbReference type="ARBA" id="ARBA00023008"/>
    </source>
</evidence>
<dbReference type="GO" id="GO:0015990">
    <property type="term" value="P:electron transport coupled proton transport"/>
    <property type="evidence" value="ECO:0007669"/>
    <property type="project" value="InterPro"/>
</dbReference>
<comment type="subcellular location">
    <subcellularLocation>
        <location evidence="1 17">Cell membrane</location>
        <topology evidence="1 17">Multi-pass membrane protein</topology>
    </subcellularLocation>
</comment>
<comment type="similarity">
    <text evidence="16">Belongs to the heme-copper respiratory oxidase family.</text>
</comment>
<evidence type="ECO:0000313" key="19">
    <source>
        <dbReference type="EMBL" id="TCK74232.1"/>
    </source>
</evidence>
<dbReference type="GO" id="GO:0046872">
    <property type="term" value="F:metal ion binding"/>
    <property type="evidence" value="ECO:0007669"/>
    <property type="project" value="UniProtKB-KW"/>
</dbReference>
<dbReference type="SUPFAM" id="SSF81442">
    <property type="entry name" value="Cytochrome c oxidase subunit I-like"/>
    <property type="match status" value="1"/>
</dbReference>
<keyword evidence="6 16" id="KW-0679">Respiratory chain</keyword>
<feature type="transmembrane region" description="Helical" evidence="17">
    <location>
        <begin position="443"/>
        <end position="468"/>
    </location>
</feature>
<evidence type="ECO:0000256" key="16">
    <source>
        <dbReference type="RuleBase" id="RU000370"/>
    </source>
</evidence>
<feature type="transmembrane region" description="Helical" evidence="17">
    <location>
        <begin position="488"/>
        <end position="509"/>
    </location>
</feature>
<dbReference type="Gene3D" id="1.20.210.10">
    <property type="entry name" value="Cytochrome c oxidase-like, subunit I domain"/>
    <property type="match status" value="1"/>
</dbReference>
<reference evidence="19 20" key="1">
    <citation type="submission" date="2019-03" db="EMBL/GenBank/DDBJ databases">
        <title>Genomic Encyclopedia of Type Strains, Phase IV (KMG-IV): sequencing the most valuable type-strain genomes for metagenomic binning, comparative biology and taxonomic classification.</title>
        <authorList>
            <person name="Goeker M."/>
        </authorList>
    </citation>
    <scope>NUCLEOTIDE SEQUENCE [LARGE SCALE GENOMIC DNA]</scope>
    <source>
        <strain evidence="19 20">DSM 103428</strain>
    </source>
</reference>
<evidence type="ECO:0000313" key="20">
    <source>
        <dbReference type="Proteomes" id="UP000295210"/>
    </source>
</evidence>
<dbReference type="FunFam" id="1.20.210.10:FF:000006">
    <property type="entry name" value="Cytochrome c oxidase subunit 1"/>
    <property type="match status" value="1"/>
</dbReference>
<proteinExistence type="inferred from homology"/>
<dbReference type="PROSITE" id="PS50855">
    <property type="entry name" value="COX1"/>
    <property type="match status" value="1"/>
</dbReference>
<feature type="transmembrane region" description="Helical" evidence="17">
    <location>
        <begin position="125"/>
        <end position="145"/>
    </location>
</feature>
<evidence type="ECO:0000256" key="10">
    <source>
        <dbReference type="ARBA" id="ARBA00022982"/>
    </source>
</evidence>